<evidence type="ECO:0000313" key="1">
    <source>
        <dbReference type="EMBL" id="WGL95864.1"/>
    </source>
</evidence>
<name>A0AA95K0R9_9GAMM</name>
<protein>
    <submittedName>
        <fullName evidence="1">Uncharacterized protein</fullName>
    </submittedName>
</protein>
<reference evidence="1" key="1">
    <citation type="submission" date="2023-04" db="EMBL/GenBank/DDBJ databases">
        <title>Genome dynamics across the evolutionary transition to endosymbiosis.</title>
        <authorList>
            <person name="Siozios S."/>
            <person name="Nadal-Jimenez P."/>
            <person name="Azagi T."/>
            <person name="Sprong H."/>
            <person name="Frost C.L."/>
            <person name="Parratt S.R."/>
            <person name="Taylor G."/>
            <person name="Brettell L."/>
            <person name="Lew K.C."/>
            <person name="Croft L."/>
            <person name="King K.C."/>
            <person name="Brockhurst M.A."/>
            <person name="Hypsa V."/>
            <person name="Novakova E."/>
            <person name="Darby A.C."/>
            <person name="Hurst G.D.D."/>
        </authorList>
    </citation>
    <scope>NUCLEOTIDE SEQUENCE</scope>
    <source>
        <strain evidence="1">AIh</strain>
    </source>
</reference>
<gene>
    <name evidence="1" type="ORF">QE207_04535</name>
</gene>
<dbReference type="Proteomes" id="UP001177597">
    <property type="component" value="Chromosome"/>
</dbReference>
<proteinExistence type="predicted"/>
<dbReference type="AlphaFoldDB" id="A0AA95K0R9"/>
<dbReference type="EMBL" id="CP123498">
    <property type="protein sequence ID" value="WGL95864.1"/>
    <property type="molecule type" value="Genomic_DNA"/>
</dbReference>
<dbReference type="RefSeq" id="WP_280629600.1">
    <property type="nucleotide sequence ID" value="NZ_CP123498.1"/>
</dbReference>
<evidence type="ECO:0000313" key="2">
    <source>
        <dbReference type="Proteomes" id="UP001177597"/>
    </source>
</evidence>
<organism evidence="1 2">
    <name type="scientific">Arsenophonus nasoniae</name>
    <name type="common">son-killer infecting Nasonia vitripennis</name>
    <dbReference type="NCBI Taxonomy" id="638"/>
    <lineage>
        <taxon>Bacteria</taxon>
        <taxon>Pseudomonadati</taxon>
        <taxon>Pseudomonadota</taxon>
        <taxon>Gammaproteobacteria</taxon>
        <taxon>Enterobacterales</taxon>
        <taxon>Morganellaceae</taxon>
        <taxon>Arsenophonus</taxon>
    </lineage>
</organism>
<sequence length="55" mass="6273">MATTKFVDTYWIIPNQPNKPTTKTSLTQDTLSLLKTYSNVRLIWSGRLPVCEVMA</sequence>
<accession>A0AA95K0R9</accession>